<sequence length="289" mass="31636">MCGVNYEDMDKKTEVNKMKKAIIGIITLLVIAAGGCGYYFEVYSPHEKAVTQFDTAKKKVEAKNKELQTSIDNSEKLINSKKEAYDTSALGKLKSADNSAKKALVSVPEVPKKTDAIEKATKELEKPIDYSTQISELKSASEAFENSVKQLKQITNPTSDFVIQRLKEVSSITGTQAVTENNDPNGNLNKQGGYTAAVYFTDKDVTEEVDGRDIVDKGTDAGGCIEVYPTKKDAETRNAYLAAFDGAEMFNSGSHEVHGTVVIRTSTNLTAAQQKDLTKQILDKLIELK</sequence>
<dbReference type="Proteomes" id="UP000237798">
    <property type="component" value="Unassembled WGS sequence"/>
</dbReference>
<accession>A0A2T0BPW9</accession>
<protein>
    <recommendedName>
        <fullName evidence="5">EbhA</fullName>
    </recommendedName>
</protein>
<evidence type="ECO:0000313" key="3">
    <source>
        <dbReference type="EMBL" id="PRR85931.1"/>
    </source>
</evidence>
<comment type="caution">
    <text evidence="3">The sequence shown here is derived from an EMBL/GenBank/DDBJ whole genome shotgun (WGS) entry which is preliminary data.</text>
</comment>
<evidence type="ECO:0008006" key="5">
    <source>
        <dbReference type="Google" id="ProtNLM"/>
    </source>
</evidence>
<keyword evidence="2" id="KW-1133">Transmembrane helix</keyword>
<feature type="coiled-coil region" evidence="1">
    <location>
        <begin position="57"/>
        <end position="84"/>
    </location>
</feature>
<feature type="transmembrane region" description="Helical" evidence="2">
    <location>
        <begin position="21"/>
        <end position="40"/>
    </location>
</feature>
<proteinExistence type="predicted"/>
<evidence type="ECO:0000256" key="1">
    <source>
        <dbReference type="SAM" id="Coils"/>
    </source>
</evidence>
<dbReference type="AlphaFoldDB" id="A0A2T0BPW9"/>
<dbReference type="EMBL" id="PVXP01000010">
    <property type="protein sequence ID" value="PRR85931.1"/>
    <property type="molecule type" value="Genomic_DNA"/>
</dbReference>
<gene>
    <name evidence="3" type="ORF">CLLU_11350</name>
</gene>
<keyword evidence="4" id="KW-1185">Reference proteome</keyword>
<organism evidence="3 4">
    <name type="scientific">Clostridium luticellarii</name>
    <dbReference type="NCBI Taxonomy" id="1691940"/>
    <lineage>
        <taxon>Bacteria</taxon>
        <taxon>Bacillati</taxon>
        <taxon>Bacillota</taxon>
        <taxon>Clostridia</taxon>
        <taxon>Eubacteriales</taxon>
        <taxon>Clostridiaceae</taxon>
        <taxon>Clostridium</taxon>
    </lineage>
</organism>
<reference evidence="3 4" key="1">
    <citation type="submission" date="2018-03" db="EMBL/GenBank/DDBJ databases">
        <title>Genome sequence of Clostridium luticellarii DSM 29923.</title>
        <authorList>
            <person name="Poehlein A."/>
            <person name="Daniel R."/>
        </authorList>
    </citation>
    <scope>NUCLEOTIDE SEQUENCE [LARGE SCALE GENOMIC DNA]</scope>
    <source>
        <strain evidence="3 4">DSM 29923</strain>
    </source>
</reference>
<evidence type="ECO:0000256" key="2">
    <source>
        <dbReference type="SAM" id="Phobius"/>
    </source>
</evidence>
<evidence type="ECO:0000313" key="4">
    <source>
        <dbReference type="Proteomes" id="UP000237798"/>
    </source>
</evidence>
<keyword evidence="2" id="KW-0472">Membrane</keyword>
<name>A0A2T0BPW9_9CLOT</name>
<keyword evidence="1" id="KW-0175">Coiled coil</keyword>
<keyword evidence="2" id="KW-0812">Transmembrane</keyword>